<dbReference type="AlphaFoldDB" id="A0A4D6LAR5"/>
<organism evidence="2 3">
    <name type="scientific">Vigna unguiculata</name>
    <name type="common">Cowpea</name>
    <dbReference type="NCBI Taxonomy" id="3917"/>
    <lineage>
        <taxon>Eukaryota</taxon>
        <taxon>Viridiplantae</taxon>
        <taxon>Streptophyta</taxon>
        <taxon>Embryophyta</taxon>
        <taxon>Tracheophyta</taxon>
        <taxon>Spermatophyta</taxon>
        <taxon>Magnoliopsida</taxon>
        <taxon>eudicotyledons</taxon>
        <taxon>Gunneridae</taxon>
        <taxon>Pentapetalae</taxon>
        <taxon>rosids</taxon>
        <taxon>fabids</taxon>
        <taxon>Fabales</taxon>
        <taxon>Fabaceae</taxon>
        <taxon>Papilionoideae</taxon>
        <taxon>50 kb inversion clade</taxon>
        <taxon>NPAAA clade</taxon>
        <taxon>indigoferoid/millettioid clade</taxon>
        <taxon>Phaseoleae</taxon>
        <taxon>Vigna</taxon>
    </lineage>
</organism>
<protein>
    <submittedName>
        <fullName evidence="2">Uncharacterized protein</fullName>
    </submittedName>
</protein>
<evidence type="ECO:0000313" key="3">
    <source>
        <dbReference type="Proteomes" id="UP000501690"/>
    </source>
</evidence>
<dbReference type="EMBL" id="CP039347">
    <property type="protein sequence ID" value="QCD85520.1"/>
    <property type="molecule type" value="Genomic_DNA"/>
</dbReference>
<evidence type="ECO:0000313" key="2">
    <source>
        <dbReference type="EMBL" id="QCD85520.1"/>
    </source>
</evidence>
<reference evidence="2 3" key="1">
    <citation type="submission" date="2019-04" db="EMBL/GenBank/DDBJ databases">
        <title>An improved genome assembly and genetic linkage map for asparagus bean, Vigna unguiculata ssp. sesquipedialis.</title>
        <authorList>
            <person name="Xia Q."/>
            <person name="Zhang R."/>
            <person name="Dong Y."/>
        </authorList>
    </citation>
    <scope>NUCLEOTIDE SEQUENCE [LARGE SCALE GENOMIC DNA]</scope>
    <source>
        <tissue evidence="2">Leaf</tissue>
    </source>
</reference>
<name>A0A4D6LAR5_VIGUN</name>
<accession>A0A4D6LAR5</accession>
<gene>
    <name evidence="2" type="ORF">DEO72_LG3g38</name>
</gene>
<feature type="region of interest" description="Disordered" evidence="1">
    <location>
        <begin position="129"/>
        <end position="155"/>
    </location>
</feature>
<evidence type="ECO:0000256" key="1">
    <source>
        <dbReference type="SAM" id="MobiDB-lite"/>
    </source>
</evidence>
<keyword evidence="3" id="KW-1185">Reference proteome</keyword>
<sequence>MVTELWWCGADAIMEARQFASRSHGCCVRKKNSRWPFAPAAFSGVVACAEWFVNGGGTAAAAMEMRTAAWWCHRTSTNAGNTNLQKNHLQQRNHKPAPSFSSIFARTSSYNEARKRNSCNNHHLFFMDHDAAAPPRPPEQPPLSSAASSQSQWVC</sequence>
<feature type="compositionally biased region" description="Low complexity" evidence="1">
    <location>
        <begin position="142"/>
        <end position="155"/>
    </location>
</feature>
<proteinExistence type="predicted"/>
<dbReference type="Proteomes" id="UP000501690">
    <property type="component" value="Linkage Group LG3"/>
</dbReference>